<dbReference type="Pfam" id="PF19266">
    <property type="entry name" value="CIS_tube"/>
    <property type="match status" value="1"/>
</dbReference>
<evidence type="ECO:0000259" key="1">
    <source>
        <dbReference type="PROSITE" id="PS51782"/>
    </source>
</evidence>
<protein>
    <submittedName>
        <fullName evidence="2">CAZy families CBM50 protein</fullName>
    </submittedName>
</protein>
<accession>A0A060BT42</accession>
<dbReference type="InterPro" id="IPR045361">
    <property type="entry name" value="CIS_tube_prot_N"/>
</dbReference>
<dbReference type="EMBL" id="KF118840">
    <property type="protein sequence ID" value="AIA86104.1"/>
    <property type="molecule type" value="Genomic_DNA"/>
</dbReference>
<dbReference type="InterPro" id="IPR018392">
    <property type="entry name" value="LysM"/>
</dbReference>
<sequence length="178" mass="19655">DVALRRRRQRSFTLNLVFDTTTDGSSVTAHTNKLLKLMDIDTTLPGYDSAKNNGRPPWVKFHWGTHLHSFKAVITSSSVTFTYFSAEGLPLRANVDLSLNQYEPDANWGAQNPTSGTPKPARTHLVQVGDTLDRIAARYYGDSTKWRDIAVLNSIADPLDVPPGASCRFRSAPGDDAH</sequence>
<dbReference type="Pfam" id="PF01476">
    <property type="entry name" value="LysM"/>
    <property type="match status" value="1"/>
</dbReference>
<reference evidence="2" key="1">
    <citation type="journal article" date="2013" name="Environ. Microbiol.">
        <title>Seasonally variable intestinal metagenomes of the red palm weevil (Rhynchophorus ferrugineus).</title>
        <authorList>
            <person name="Jia S."/>
            <person name="Zhang X."/>
            <person name="Zhang G."/>
            <person name="Yin A."/>
            <person name="Zhang S."/>
            <person name="Li F."/>
            <person name="Wang L."/>
            <person name="Zhao D."/>
            <person name="Yun Q."/>
            <person name="Tala"/>
            <person name="Wang J."/>
            <person name="Sun G."/>
            <person name="Baabdullah M."/>
            <person name="Yu X."/>
            <person name="Hu S."/>
            <person name="Al-Mssallem I.S."/>
            <person name="Yu J."/>
        </authorList>
    </citation>
    <scope>NUCLEOTIDE SEQUENCE</scope>
</reference>
<feature type="non-terminal residue" evidence="2">
    <location>
        <position position="178"/>
    </location>
</feature>
<proteinExistence type="predicted"/>
<evidence type="ECO:0000313" key="2">
    <source>
        <dbReference type="EMBL" id="AIA86104.1"/>
    </source>
</evidence>
<dbReference type="AlphaFoldDB" id="A0A060BT42"/>
<organism evidence="2">
    <name type="scientific">uncultured Nitrosococcus sp</name>
    <dbReference type="NCBI Taxonomy" id="269884"/>
    <lineage>
        <taxon>Bacteria</taxon>
        <taxon>Pseudomonadati</taxon>
        <taxon>Pseudomonadota</taxon>
        <taxon>Gammaproteobacteria</taxon>
        <taxon>Chromatiales</taxon>
        <taxon>Chromatiaceae</taxon>
        <taxon>Nitrosococcus</taxon>
        <taxon>environmental samples</taxon>
    </lineage>
</organism>
<dbReference type="Gene3D" id="3.10.350.10">
    <property type="entry name" value="LysM domain"/>
    <property type="match status" value="1"/>
</dbReference>
<dbReference type="PROSITE" id="PS51782">
    <property type="entry name" value="LYSM"/>
    <property type="match status" value="1"/>
</dbReference>
<feature type="non-terminal residue" evidence="2">
    <location>
        <position position="1"/>
    </location>
</feature>
<dbReference type="InterPro" id="IPR036779">
    <property type="entry name" value="LysM_dom_sf"/>
</dbReference>
<dbReference type="CDD" id="cd00118">
    <property type="entry name" value="LysM"/>
    <property type="match status" value="1"/>
</dbReference>
<name>A0A060BT42_9GAMM</name>
<feature type="domain" description="LysM" evidence="1">
    <location>
        <begin position="122"/>
        <end position="169"/>
    </location>
</feature>